<comment type="caution">
    <text evidence="2">The sequence shown here is derived from an EMBL/GenBank/DDBJ whole genome shotgun (WGS) entry which is preliminary data.</text>
</comment>
<proteinExistence type="predicted"/>
<accession>A0ABN3RQP8</accession>
<keyword evidence="3" id="KW-1185">Reference proteome</keyword>
<evidence type="ECO:0000256" key="1">
    <source>
        <dbReference type="SAM" id="MobiDB-lite"/>
    </source>
</evidence>
<sequence>MPRGFSVRTASPLPAVRTEPGAPREGQFYTAGASWLVAQFPAPLTGRGLP</sequence>
<name>A0ABN3RQP8_9ACTN</name>
<gene>
    <name evidence="2" type="ORF">GCM10010307_74000</name>
</gene>
<feature type="region of interest" description="Disordered" evidence="1">
    <location>
        <begin position="1"/>
        <end position="24"/>
    </location>
</feature>
<evidence type="ECO:0000313" key="2">
    <source>
        <dbReference type="EMBL" id="GAA2658323.1"/>
    </source>
</evidence>
<evidence type="ECO:0000313" key="3">
    <source>
        <dbReference type="Proteomes" id="UP001500151"/>
    </source>
</evidence>
<reference evidence="2 3" key="1">
    <citation type="journal article" date="2019" name="Int. J. Syst. Evol. Microbiol.">
        <title>The Global Catalogue of Microorganisms (GCM) 10K type strain sequencing project: providing services to taxonomists for standard genome sequencing and annotation.</title>
        <authorList>
            <consortium name="The Broad Institute Genomics Platform"/>
            <consortium name="The Broad Institute Genome Sequencing Center for Infectious Disease"/>
            <person name="Wu L."/>
            <person name="Ma J."/>
        </authorList>
    </citation>
    <scope>NUCLEOTIDE SEQUENCE [LARGE SCALE GENOMIC DNA]</scope>
    <source>
        <strain evidence="2 3">JCM 4524</strain>
    </source>
</reference>
<organism evidence="2 3">
    <name type="scientific">Streptomyces vastus</name>
    <dbReference type="NCBI Taxonomy" id="285451"/>
    <lineage>
        <taxon>Bacteria</taxon>
        <taxon>Bacillati</taxon>
        <taxon>Actinomycetota</taxon>
        <taxon>Actinomycetes</taxon>
        <taxon>Kitasatosporales</taxon>
        <taxon>Streptomycetaceae</taxon>
        <taxon>Streptomyces</taxon>
    </lineage>
</organism>
<protein>
    <submittedName>
        <fullName evidence="2">Uncharacterized protein</fullName>
    </submittedName>
</protein>
<dbReference type="Proteomes" id="UP001500151">
    <property type="component" value="Unassembled WGS sequence"/>
</dbReference>
<dbReference type="EMBL" id="BAAASJ010000115">
    <property type="protein sequence ID" value="GAA2658323.1"/>
    <property type="molecule type" value="Genomic_DNA"/>
</dbReference>